<keyword evidence="4 6" id="KW-1133">Transmembrane helix</keyword>
<name>A0AAU2V5X5_9ACTN</name>
<dbReference type="InterPro" id="IPR036837">
    <property type="entry name" value="Cation_efflux_CTD_sf"/>
</dbReference>
<feature type="transmembrane region" description="Helical" evidence="6">
    <location>
        <begin position="92"/>
        <end position="115"/>
    </location>
</feature>
<evidence type="ECO:0000256" key="1">
    <source>
        <dbReference type="ARBA" id="ARBA00004141"/>
    </source>
</evidence>
<gene>
    <name evidence="8" type="ORF">OG549_19405</name>
</gene>
<dbReference type="GO" id="GO:0006829">
    <property type="term" value="P:zinc ion transport"/>
    <property type="evidence" value="ECO:0007669"/>
    <property type="project" value="InterPro"/>
</dbReference>
<dbReference type="AlphaFoldDB" id="A0AAU2V5X5"/>
<feature type="domain" description="Cation efflux protein transmembrane" evidence="7">
    <location>
        <begin position="25"/>
        <end position="236"/>
    </location>
</feature>
<proteinExistence type="predicted"/>
<keyword evidence="3 6" id="KW-0812">Transmembrane</keyword>
<comment type="subcellular location">
    <subcellularLocation>
        <location evidence="1">Membrane</location>
        <topology evidence="1">Multi-pass membrane protein</topology>
    </subcellularLocation>
</comment>
<evidence type="ECO:0000313" key="8">
    <source>
        <dbReference type="EMBL" id="WTW62640.1"/>
    </source>
</evidence>
<dbReference type="NCBIfam" id="TIGR01297">
    <property type="entry name" value="CDF"/>
    <property type="match status" value="1"/>
</dbReference>
<feature type="transmembrane region" description="Helical" evidence="6">
    <location>
        <begin position="179"/>
        <end position="198"/>
    </location>
</feature>
<evidence type="ECO:0000256" key="3">
    <source>
        <dbReference type="ARBA" id="ARBA00022692"/>
    </source>
</evidence>
<evidence type="ECO:0000259" key="7">
    <source>
        <dbReference type="Pfam" id="PF01545"/>
    </source>
</evidence>
<dbReference type="Pfam" id="PF01545">
    <property type="entry name" value="Cation_efflux"/>
    <property type="match status" value="1"/>
</dbReference>
<evidence type="ECO:0000256" key="5">
    <source>
        <dbReference type="ARBA" id="ARBA00023136"/>
    </source>
</evidence>
<dbReference type="Gene3D" id="1.20.1510.10">
    <property type="entry name" value="Cation efflux protein transmembrane domain"/>
    <property type="match status" value="1"/>
</dbReference>
<evidence type="ECO:0000256" key="4">
    <source>
        <dbReference type="ARBA" id="ARBA00022989"/>
    </source>
</evidence>
<dbReference type="InterPro" id="IPR040177">
    <property type="entry name" value="SLC30A9"/>
</dbReference>
<feature type="transmembrane region" description="Helical" evidence="6">
    <location>
        <begin position="210"/>
        <end position="228"/>
    </location>
</feature>
<reference evidence="8" key="1">
    <citation type="submission" date="2022-10" db="EMBL/GenBank/DDBJ databases">
        <title>The complete genomes of actinobacterial strains from the NBC collection.</title>
        <authorList>
            <person name="Joergensen T.S."/>
            <person name="Alvarez Arevalo M."/>
            <person name="Sterndorff E.B."/>
            <person name="Faurdal D."/>
            <person name="Vuksanovic O."/>
            <person name="Mourched A.-S."/>
            <person name="Charusanti P."/>
            <person name="Shaw S."/>
            <person name="Blin K."/>
            <person name="Weber T."/>
        </authorList>
    </citation>
    <scope>NUCLEOTIDE SEQUENCE</scope>
    <source>
        <strain evidence="8">NBC_00003</strain>
    </source>
</reference>
<dbReference type="PANTHER" id="PTHR13414">
    <property type="entry name" value="HUEL-CATION TRANSPORTER"/>
    <property type="match status" value="1"/>
</dbReference>
<sequence>MSTEGNSSDPRAGRAREDRATQGTVVVALLANAVIAVAKAVAGTVASSPALLAEAAHSVADSLNEVFLLASVSRSRRRPDTRHPFGYGKERFFWSLLAAIGIFVTGGCFSFYQGLHTWLAPSESPGSFLAVYVVLAVALVMEGTSLARALVQLRRQARARGRRLGQQIRQSGDPTVRTVLAEDSTAVFGVLLAAGGVAGHQISGSPVWEAAAALAIGALLIGVAYRLGREAQSLLVGQAVDPRLQQRARTLLAEQDEIDTVTTVLTMRLGTDSALLAARVDLREGMDSEEVEEVCVRIKHQLREACPEFDQVFLDIVDADRDERVRASALKKDLDRLIAEQDERDGQGE</sequence>
<dbReference type="InterPro" id="IPR027469">
    <property type="entry name" value="Cation_efflux_TMD_sf"/>
</dbReference>
<keyword evidence="5 6" id="KW-0472">Membrane</keyword>
<dbReference type="InterPro" id="IPR002524">
    <property type="entry name" value="Cation_efflux"/>
</dbReference>
<evidence type="ECO:0000256" key="2">
    <source>
        <dbReference type="ARBA" id="ARBA00022448"/>
    </source>
</evidence>
<evidence type="ECO:0000256" key="6">
    <source>
        <dbReference type="SAM" id="Phobius"/>
    </source>
</evidence>
<dbReference type="GO" id="GO:0008324">
    <property type="term" value="F:monoatomic cation transmembrane transporter activity"/>
    <property type="evidence" value="ECO:0007669"/>
    <property type="project" value="InterPro"/>
</dbReference>
<dbReference type="EMBL" id="CP108318">
    <property type="protein sequence ID" value="WTW62640.1"/>
    <property type="molecule type" value="Genomic_DNA"/>
</dbReference>
<dbReference type="GO" id="GO:0016020">
    <property type="term" value="C:membrane"/>
    <property type="evidence" value="ECO:0007669"/>
    <property type="project" value="UniProtKB-SubCell"/>
</dbReference>
<feature type="transmembrane region" description="Helical" evidence="6">
    <location>
        <begin position="127"/>
        <end position="151"/>
    </location>
</feature>
<dbReference type="SUPFAM" id="SSF161111">
    <property type="entry name" value="Cation efflux protein transmembrane domain-like"/>
    <property type="match status" value="1"/>
</dbReference>
<dbReference type="InterPro" id="IPR058533">
    <property type="entry name" value="Cation_efflux_TM"/>
</dbReference>
<organism evidence="8">
    <name type="scientific">Streptomyces sp. NBC_00003</name>
    <dbReference type="NCBI Taxonomy" id="2903608"/>
    <lineage>
        <taxon>Bacteria</taxon>
        <taxon>Bacillati</taxon>
        <taxon>Actinomycetota</taxon>
        <taxon>Actinomycetes</taxon>
        <taxon>Kitasatosporales</taxon>
        <taxon>Streptomycetaceae</taxon>
        <taxon>Streptomyces</taxon>
    </lineage>
</organism>
<feature type="transmembrane region" description="Helical" evidence="6">
    <location>
        <begin position="20"/>
        <end position="38"/>
    </location>
</feature>
<keyword evidence="2" id="KW-0813">Transport</keyword>
<protein>
    <submittedName>
        <fullName evidence="8">Cation diffusion facilitator family transporter</fullName>
    </submittedName>
</protein>
<accession>A0AAU2V5X5</accession>
<dbReference type="PANTHER" id="PTHR13414:SF9">
    <property type="entry name" value="PROTON-COUPLED ZINC ANTIPORTER SLC30A9, MITOCHONDRIAL"/>
    <property type="match status" value="1"/>
</dbReference>
<dbReference type="SUPFAM" id="SSF160240">
    <property type="entry name" value="Cation efflux protein cytoplasmic domain-like"/>
    <property type="match status" value="1"/>
</dbReference>